<name>A0ACD3AYD1_9AGAR</name>
<keyword evidence="2" id="KW-1185">Reference proteome</keyword>
<dbReference type="EMBL" id="ML208307">
    <property type="protein sequence ID" value="TFK70825.1"/>
    <property type="molecule type" value="Genomic_DNA"/>
</dbReference>
<proteinExistence type="predicted"/>
<protein>
    <submittedName>
        <fullName evidence="1">Uncharacterized protein</fullName>
    </submittedName>
</protein>
<accession>A0ACD3AYD1</accession>
<organism evidence="1 2">
    <name type="scientific">Pluteus cervinus</name>
    <dbReference type="NCBI Taxonomy" id="181527"/>
    <lineage>
        <taxon>Eukaryota</taxon>
        <taxon>Fungi</taxon>
        <taxon>Dikarya</taxon>
        <taxon>Basidiomycota</taxon>
        <taxon>Agaricomycotina</taxon>
        <taxon>Agaricomycetes</taxon>
        <taxon>Agaricomycetidae</taxon>
        <taxon>Agaricales</taxon>
        <taxon>Pluteineae</taxon>
        <taxon>Pluteaceae</taxon>
        <taxon>Pluteus</taxon>
    </lineage>
</organism>
<evidence type="ECO:0000313" key="2">
    <source>
        <dbReference type="Proteomes" id="UP000308600"/>
    </source>
</evidence>
<evidence type="ECO:0000313" key="1">
    <source>
        <dbReference type="EMBL" id="TFK70825.1"/>
    </source>
</evidence>
<gene>
    <name evidence="1" type="ORF">BDN72DRAFT_896158</name>
</gene>
<sequence>MSGQFNQSVIACKLTVLNGRDFVHGHRFSRPSFCVKVVVGEEKFVTRASTHVLWNEEFAVNVKAKSHLRFEVICKHKKDSNDHTIGVVEDCDVLGTISRAQAGIIEVALSRPGREKAVGFLRYTIEVVKTHKLRTEADKPLSLSWRTLNSADIIRKVVFDDDADVLVPPQWACVISSLDGLVKTTKDLVKPKCAVGAVCAAIKLVIQQVERDECVEDLTESMSSIYYHIRATNFDKIKAFELTLQRLVSMTIECAYFIASYKQKAFVRRALEGAILDVDGVIANFNQKFTQLRIEFLMGSTLQSTHTVLLVLNKVRNICEETLLHLQHLPLIENTGWRRIRTELTVEQEKVFDGLTIWAQHPDERLVSILVGESQEEASLIAHKMCERFYAQERLGSAVFFPKAAGSVERSCKCLVSTITRELAALHPTFAETIADVLARSPSLALSSTHLDRQFEDLLIHPLQSLTLVGPVLIVIDGLDWCTDQLRFVETLGARQILGHIPRNIKFLITVGP</sequence>
<dbReference type="Proteomes" id="UP000308600">
    <property type="component" value="Unassembled WGS sequence"/>
</dbReference>
<reference evidence="1 2" key="1">
    <citation type="journal article" date="2019" name="Nat. Ecol. Evol.">
        <title>Megaphylogeny resolves global patterns of mushroom evolution.</title>
        <authorList>
            <person name="Varga T."/>
            <person name="Krizsan K."/>
            <person name="Foldi C."/>
            <person name="Dima B."/>
            <person name="Sanchez-Garcia M."/>
            <person name="Sanchez-Ramirez S."/>
            <person name="Szollosi G.J."/>
            <person name="Szarkandi J.G."/>
            <person name="Papp V."/>
            <person name="Albert L."/>
            <person name="Andreopoulos W."/>
            <person name="Angelini C."/>
            <person name="Antonin V."/>
            <person name="Barry K.W."/>
            <person name="Bougher N.L."/>
            <person name="Buchanan P."/>
            <person name="Buyck B."/>
            <person name="Bense V."/>
            <person name="Catcheside P."/>
            <person name="Chovatia M."/>
            <person name="Cooper J."/>
            <person name="Damon W."/>
            <person name="Desjardin D."/>
            <person name="Finy P."/>
            <person name="Geml J."/>
            <person name="Haridas S."/>
            <person name="Hughes K."/>
            <person name="Justo A."/>
            <person name="Karasinski D."/>
            <person name="Kautmanova I."/>
            <person name="Kiss B."/>
            <person name="Kocsube S."/>
            <person name="Kotiranta H."/>
            <person name="LaButti K.M."/>
            <person name="Lechner B.E."/>
            <person name="Liimatainen K."/>
            <person name="Lipzen A."/>
            <person name="Lukacs Z."/>
            <person name="Mihaltcheva S."/>
            <person name="Morgado L.N."/>
            <person name="Niskanen T."/>
            <person name="Noordeloos M.E."/>
            <person name="Ohm R.A."/>
            <person name="Ortiz-Santana B."/>
            <person name="Ovrebo C."/>
            <person name="Racz N."/>
            <person name="Riley R."/>
            <person name="Savchenko A."/>
            <person name="Shiryaev A."/>
            <person name="Soop K."/>
            <person name="Spirin V."/>
            <person name="Szebenyi C."/>
            <person name="Tomsovsky M."/>
            <person name="Tulloss R.E."/>
            <person name="Uehling J."/>
            <person name="Grigoriev I.V."/>
            <person name="Vagvolgyi C."/>
            <person name="Papp T."/>
            <person name="Martin F.M."/>
            <person name="Miettinen O."/>
            <person name="Hibbett D.S."/>
            <person name="Nagy L.G."/>
        </authorList>
    </citation>
    <scope>NUCLEOTIDE SEQUENCE [LARGE SCALE GENOMIC DNA]</scope>
    <source>
        <strain evidence="1 2">NL-1719</strain>
    </source>
</reference>